<dbReference type="InterPro" id="IPR050126">
    <property type="entry name" value="Ap4A_hydrolase"/>
</dbReference>
<name>A0A9X1FU42_9RHOB</name>
<sequence>MSHPIYAIGDVHGQIGELHRVLSLIEADGGPDAQVVFVGDYVDRGPDSRGVVQLLVDARAAGRNWITLKGNHDRYLTRFLDFMIVHDPATRADLQWFDPRLGGDKTMASYGVDAQEGAPLKEVHAAAVASVPQSHRDYLDQLPLMHMTDDLLFVHAGIRPRVALDRQVEDDLVWIRQPFLEYRRSHERLVVHGHTALEQPEHAGNRVNLDGGAGYFRPLHAAVFEGTDCWLLSDTGRVPLRP</sequence>
<reference evidence="2" key="1">
    <citation type="submission" date="2021-07" db="EMBL/GenBank/DDBJ databases">
        <title>Roseobacter insulae sp. nov., isolated from a tidal flat.</title>
        <authorList>
            <person name="Park S."/>
            <person name="Yoon J.-H."/>
        </authorList>
    </citation>
    <scope>NUCLEOTIDE SEQUENCE</scope>
    <source>
        <strain evidence="2">YSTF-M11</strain>
    </source>
</reference>
<dbReference type="PANTHER" id="PTHR42850">
    <property type="entry name" value="METALLOPHOSPHOESTERASE"/>
    <property type="match status" value="1"/>
</dbReference>
<proteinExistence type="predicted"/>
<dbReference type="Proteomes" id="UP001138661">
    <property type="component" value="Unassembled WGS sequence"/>
</dbReference>
<accession>A0A9X1FU42</accession>
<keyword evidence="3" id="KW-1185">Reference proteome</keyword>
<gene>
    <name evidence="2" type="ORF">KX928_03910</name>
</gene>
<dbReference type="GO" id="GO:0110154">
    <property type="term" value="P:RNA decapping"/>
    <property type="evidence" value="ECO:0007669"/>
    <property type="project" value="TreeGrafter"/>
</dbReference>
<dbReference type="Pfam" id="PF00149">
    <property type="entry name" value="Metallophos"/>
    <property type="match status" value="1"/>
</dbReference>
<dbReference type="PANTHER" id="PTHR42850:SF11">
    <property type="entry name" value="BIS(5'-NUCLEOSYL)-TETRAPHOSPHATASE [SYMMETRICAL]"/>
    <property type="match status" value="1"/>
</dbReference>
<dbReference type="GO" id="GO:0016791">
    <property type="term" value="F:phosphatase activity"/>
    <property type="evidence" value="ECO:0007669"/>
    <property type="project" value="TreeGrafter"/>
</dbReference>
<organism evidence="2 3">
    <name type="scientific">Roseobacter insulae</name>
    <dbReference type="NCBI Taxonomy" id="2859783"/>
    <lineage>
        <taxon>Bacteria</taxon>
        <taxon>Pseudomonadati</taxon>
        <taxon>Pseudomonadota</taxon>
        <taxon>Alphaproteobacteria</taxon>
        <taxon>Rhodobacterales</taxon>
        <taxon>Roseobacteraceae</taxon>
        <taxon>Roseobacter</taxon>
    </lineage>
</organism>
<dbReference type="EMBL" id="JAHXDN010000001">
    <property type="protein sequence ID" value="MBW4706928.1"/>
    <property type="molecule type" value="Genomic_DNA"/>
</dbReference>
<dbReference type="RefSeq" id="WP_219499192.1">
    <property type="nucleotide sequence ID" value="NZ_JAHXDN010000001.1"/>
</dbReference>
<comment type="caution">
    <text evidence="2">The sequence shown here is derived from an EMBL/GenBank/DDBJ whole genome shotgun (WGS) entry which is preliminary data.</text>
</comment>
<feature type="domain" description="Calcineurin-like phosphoesterase" evidence="1">
    <location>
        <begin position="4"/>
        <end position="198"/>
    </location>
</feature>
<dbReference type="AlphaFoldDB" id="A0A9X1FU42"/>
<dbReference type="CDD" id="cd00144">
    <property type="entry name" value="MPP_PPP_family"/>
    <property type="match status" value="1"/>
</dbReference>
<evidence type="ECO:0000259" key="1">
    <source>
        <dbReference type="Pfam" id="PF00149"/>
    </source>
</evidence>
<dbReference type="InterPro" id="IPR004843">
    <property type="entry name" value="Calcineurin-like_PHP"/>
</dbReference>
<evidence type="ECO:0000313" key="2">
    <source>
        <dbReference type="EMBL" id="MBW4706928.1"/>
    </source>
</evidence>
<protein>
    <submittedName>
        <fullName evidence="2">Serine/threonine protein phosphatase</fullName>
    </submittedName>
</protein>
<dbReference type="GO" id="GO:0008803">
    <property type="term" value="F:bis(5'-nucleosyl)-tetraphosphatase (symmetrical) activity"/>
    <property type="evidence" value="ECO:0007669"/>
    <property type="project" value="TreeGrafter"/>
</dbReference>
<dbReference type="GO" id="GO:0005737">
    <property type="term" value="C:cytoplasm"/>
    <property type="evidence" value="ECO:0007669"/>
    <property type="project" value="TreeGrafter"/>
</dbReference>
<evidence type="ECO:0000313" key="3">
    <source>
        <dbReference type="Proteomes" id="UP001138661"/>
    </source>
</evidence>